<feature type="region of interest" description="Disordered" evidence="1">
    <location>
        <begin position="320"/>
        <end position="343"/>
    </location>
</feature>
<name>A0A7H0HYT0_9ACTN</name>
<evidence type="ECO:0000256" key="1">
    <source>
        <dbReference type="SAM" id="MobiDB-lite"/>
    </source>
</evidence>
<sequence length="682" mass="69891">MGPNAVRQATTPRPRPVPPPAAGVTAPSASGPPPVHHTLICVALPAFAVSPLHGQLDGHGVEGVYRSGVRLLSRCRLHVAGRPPVPLRSRLVSAECAEFTGAVRISAAPDPDVLVERTRDAHGTERIVLRNLSSSPLRLPVDVTLATDLAQFGAVAAGRPGPEAAGSVHDSGIRWPAPDGAAGTGAVVTADPAPDDTLASAGLLRWELGLAPGSSRTISLSVRPGPGAPPHEAGLSRPAAASLVPGPAVECDDVRLAPFVDAAVDDLRALLCRDPVRSDDASVAAGVPWRLRPVPADALWAARAALPLSTRLAAAALRTAARGQRTGPGPASGLLPGELRDAGPHVPPGCTATEATLAFPVVLAEAWRWGLPERDLEELLPAAERCLDWLRRRAGDGTAVEEEAGQGFLRSVTQAHAHRAAELGAGLLDAAGRPGGAYWREWAGEARTAFRTRFWADGVAGGRPVAGRLPDGRPVGTLGSAAAHLLDTGLAAGGALAPCLLDPTRTVQLARLFRDPAVDSGWGLRSLGEGERAHNPLGHRSGAVRVHETAVAVAGLAAAGLEHEAADLARGLLDAAEAFGHRLPEMFAGLRRTPGSGPVPHPAACRPAALGAASALLLVSAVTGIRPDAPAGTVTLRPMRSAPLGEVRISGLRIAGEPFAVRVSGRGLAMVEEAADGLQLGV</sequence>
<dbReference type="Pfam" id="PF14742">
    <property type="entry name" value="GDE_N_bis"/>
    <property type="match status" value="1"/>
</dbReference>
<proteinExistence type="predicted"/>
<reference evidence="3 4" key="1">
    <citation type="submission" date="2020-08" db="EMBL/GenBank/DDBJ databases">
        <title>A novel species.</title>
        <authorList>
            <person name="Gao J."/>
        </authorList>
    </citation>
    <scope>NUCLEOTIDE SEQUENCE [LARGE SCALE GENOMIC DNA]</scope>
    <source>
        <strain evidence="3 4">CRPJ-33</strain>
    </source>
</reference>
<evidence type="ECO:0000313" key="3">
    <source>
        <dbReference type="EMBL" id="QNP65696.1"/>
    </source>
</evidence>
<dbReference type="SUPFAM" id="SSF48208">
    <property type="entry name" value="Six-hairpin glycosidases"/>
    <property type="match status" value="1"/>
</dbReference>
<dbReference type="AlphaFoldDB" id="A0A7H0HYT0"/>
<gene>
    <name evidence="3" type="ORF">IAG43_24020</name>
</gene>
<feature type="region of interest" description="Disordered" evidence="1">
    <location>
        <begin position="1"/>
        <end position="30"/>
    </location>
</feature>
<evidence type="ECO:0000313" key="4">
    <source>
        <dbReference type="Proteomes" id="UP000516230"/>
    </source>
</evidence>
<dbReference type="InterPro" id="IPR032856">
    <property type="entry name" value="GDE_N_bis"/>
</dbReference>
<dbReference type="KEGG" id="sgj:IAG43_24020"/>
<dbReference type="Proteomes" id="UP000516230">
    <property type="component" value="Chromosome"/>
</dbReference>
<dbReference type="GO" id="GO:0005975">
    <property type="term" value="P:carbohydrate metabolic process"/>
    <property type="evidence" value="ECO:0007669"/>
    <property type="project" value="InterPro"/>
</dbReference>
<organism evidence="3 4">
    <name type="scientific">Streptomyces genisteinicus</name>
    <dbReference type="NCBI Taxonomy" id="2768068"/>
    <lineage>
        <taxon>Bacteria</taxon>
        <taxon>Bacillati</taxon>
        <taxon>Actinomycetota</taxon>
        <taxon>Actinomycetes</taxon>
        <taxon>Kitasatosporales</taxon>
        <taxon>Streptomycetaceae</taxon>
        <taxon>Streptomyces</taxon>
    </lineage>
</organism>
<dbReference type="RefSeq" id="WP_187742766.1">
    <property type="nucleotide sequence ID" value="NZ_CP060825.1"/>
</dbReference>
<feature type="domain" description="Putative glycogen debranching enzyme N-terminal" evidence="2">
    <location>
        <begin position="46"/>
        <end position="220"/>
    </location>
</feature>
<dbReference type="Gene3D" id="1.50.10.10">
    <property type="match status" value="1"/>
</dbReference>
<protein>
    <submittedName>
        <fullName evidence="3">Glycogen debranching protein</fullName>
    </submittedName>
</protein>
<dbReference type="EMBL" id="CP060825">
    <property type="protein sequence ID" value="QNP65696.1"/>
    <property type="molecule type" value="Genomic_DNA"/>
</dbReference>
<accession>A0A7H0HYT0</accession>
<dbReference type="InterPro" id="IPR012341">
    <property type="entry name" value="6hp_glycosidase-like_sf"/>
</dbReference>
<keyword evidence="4" id="KW-1185">Reference proteome</keyword>
<evidence type="ECO:0000259" key="2">
    <source>
        <dbReference type="Pfam" id="PF14742"/>
    </source>
</evidence>
<dbReference type="InterPro" id="IPR008928">
    <property type="entry name" value="6-hairpin_glycosidase_sf"/>
</dbReference>